<keyword evidence="2" id="KW-0217">Developmental protein</keyword>
<dbReference type="Gene3D" id="6.10.140.390">
    <property type="match status" value="1"/>
</dbReference>
<feature type="compositionally biased region" description="Basic and acidic residues" evidence="15">
    <location>
        <begin position="379"/>
        <end position="389"/>
    </location>
</feature>
<feature type="domain" description="cGMP-dependent protein kinase interacting" evidence="16">
    <location>
        <begin position="1084"/>
        <end position="1183"/>
    </location>
</feature>
<evidence type="ECO:0000259" key="16">
    <source>
        <dbReference type="Pfam" id="PF15898"/>
    </source>
</evidence>
<feature type="compositionally biased region" description="Polar residues" evidence="15">
    <location>
        <begin position="963"/>
        <end position="978"/>
    </location>
</feature>
<dbReference type="PROSITE" id="PS50297">
    <property type="entry name" value="ANK_REP_REGION"/>
    <property type="match status" value="4"/>
</dbReference>
<feature type="compositionally biased region" description="Low complexity" evidence="15">
    <location>
        <begin position="778"/>
        <end position="792"/>
    </location>
</feature>
<evidence type="ECO:0000256" key="8">
    <source>
        <dbReference type="ARBA" id="ARBA00038386"/>
    </source>
</evidence>
<feature type="compositionally biased region" description="Basic and acidic residues" evidence="15">
    <location>
        <begin position="518"/>
        <end position="528"/>
    </location>
</feature>
<keyword evidence="18" id="KW-1185">Reference proteome</keyword>
<evidence type="ECO:0000256" key="10">
    <source>
        <dbReference type="ARBA" id="ARBA00065548"/>
    </source>
</evidence>
<dbReference type="EMBL" id="JAKKPZ010000016">
    <property type="protein sequence ID" value="KAI1713129.1"/>
    <property type="molecule type" value="Genomic_DNA"/>
</dbReference>
<dbReference type="Pfam" id="PF15898">
    <property type="entry name" value="PRKG1_interact"/>
    <property type="match status" value="1"/>
</dbReference>
<dbReference type="GO" id="GO:0019208">
    <property type="term" value="F:phosphatase regulator activity"/>
    <property type="evidence" value="ECO:0007669"/>
    <property type="project" value="TreeGrafter"/>
</dbReference>
<feature type="compositionally biased region" description="Basic and acidic residues" evidence="15">
    <location>
        <begin position="1048"/>
        <end position="1061"/>
    </location>
</feature>
<dbReference type="GO" id="GO:0005856">
    <property type="term" value="C:cytoskeleton"/>
    <property type="evidence" value="ECO:0007669"/>
    <property type="project" value="UniProtKB-SubCell"/>
</dbReference>
<feature type="compositionally biased region" description="Polar residues" evidence="15">
    <location>
        <begin position="441"/>
        <end position="456"/>
    </location>
</feature>
<feature type="compositionally biased region" description="Low complexity" evidence="15">
    <location>
        <begin position="936"/>
        <end position="962"/>
    </location>
</feature>
<feature type="compositionally biased region" description="Low complexity" evidence="15">
    <location>
        <begin position="333"/>
        <end position="346"/>
    </location>
</feature>
<comment type="subcellular location">
    <subcellularLocation>
        <location evidence="1">Cytoplasm</location>
        <location evidence="1">Cytoskeleton</location>
    </subcellularLocation>
</comment>
<feature type="repeat" description="ANK" evidence="13">
    <location>
        <begin position="252"/>
        <end position="284"/>
    </location>
</feature>
<protein>
    <recommendedName>
        <fullName evidence="11">Protein phosphatase 1 regulatory subunit 12B</fullName>
    </recommendedName>
    <alternativeName>
        <fullName evidence="12">Myosin phosphatase-targeting subunit 2</fullName>
    </alternativeName>
</protein>
<dbReference type="CDD" id="cd21930">
    <property type="entry name" value="IPD_PPP1R12"/>
    <property type="match status" value="1"/>
</dbReference>
<evidence type="ECO:0000256" key="11">
    <source>
        <dbReference type="ARBA" id="ARBA00072757"/>
    </source>
</evidence>
<dbReference type="PROSITE" id="PS50088">
    <property type="entry name" value="ANK_REPEAT"/>
    <property type="match status" value="4"/>
</dbReference>
<feature type="compositionally biased region" description="Polar residues" evidence="15">
    <location>
        <begin position="529"/>
        <end position="564"/>
    </location>
</feature>
<dbReference type="PANTHER" id="PTHR24179:SF21">
    <property type="entry name" value="MYOSIN BINDING SUBUNIT, ISOFORM O"/>
    <property type="match status" value="1"/>
</dbReference>
<feature type="compositionally biased region" description="Low complexity" evidence="15">
    <location>
        <begin position="495"/>
        <end position="517"/>
    </location>
</feature>
<dbReference type="GO" id="GO:0019901">
    <property type="term" value="F:protein kinase binding"/>
    <property type="evidence" value="ECO:0007669"/>
    <property type="project" value="InterPro"/>
</dbReference>
<keyword evidence="5" id="KW-0677">Repeat</keyword>
<feature type="compositionally biased region" description="Acidic residues" evidence="15">
    <location>
        <begin position="469"/>
        <end position="494"/>
    </location>
</feature>
<dbReference type="InterPro" id="IPR031775">
    <property type="entry name" value="PRKG1_interact"/>
</dbReference>
<keyword evidence="4" id="KW-0597">Phosphoprotein</keyword>
<dbReference type="SMART" id="SM00248">
    <property type="entry name" value="ANK"/>
    <property type="match status" value="5"/>
</dbReference>
<organism evidence="17 18">
    <name type="scientific">Ditylenchus destructor</name>
    <dbReference type="NCBI Taxonomy" id="166010"/>
    <lineage>
        <taxon>Eukaryota</taxon>
        <taxon>Metazoa</taxon>
        <taxon>Ecdysozoa</taxon>
        <taxon>Nematoda</taxon>
        <taxon>Chromadorea</taxon>
        <taxon>Rhabditida</taxon>
        <taxon>Tylenchina</taxon>
        <taxon>Tylenchomorpha</taxon>
        <taxon>Sphaerularioidea</taxon>
        <taxon>Anguinidae</taxon>
        <taxon>Anguininae</taxon>
        <taxon>Ditylenchus</taxon>
    </lineage>
</organism>
<feature type="region of interest" description="Disordered" evidence="15">
    <location>
        <begin position="371"/>
        <end position="1009"/>
    </location>
</feature>
<feature type="repeat" description="ANK" evidence="13">
    <location>
        <begin position="126"/>
        <end position="158"/>
    </location>
</feature>
<evidence type="ECO:0000256" key="3">
    <source>
        <dbReference type="ARBA" id="ARBA00022490"/>
    </source>
</evidence>
<dbReference type="FunFam" id="1.25.40.20:FF:000007">
    <property type="entry name" value="Phosphatase 1 regulatory subunit 12A"/>
    <property type="match status" value="1"/>
</dbReference>
<comment type="subunit">
    <text evidence="10">PP1 comprises a catalytic subunit, PPP1CA, PPP1CB or PPP1CC, and one or several targeting or regulatory subunits. PPP1R12B mediates binding to myosin. Isoform 3 and isoform 4 bind PPP1R12A, but not isoform 1 of PPP1R12B itself. Binds IL16.</text>
</comment>
<feature type="compositionally biased region" description="Basic and acidic residues" evidence="15">
    <location>
        <begin position="745"/>
        <end position="754"/>
    </location>
</feature>
<keyword evidence="7" id="KW-0206">Cytoskeleton</keyword>
<evidence type="ECO:0000256" key="6">
    <source>
        <dbReference type="ARBA" id="ARBA00023043"/>
    </source>
</evidence>
<dbReference type="PANTHER" id="PTHR24179">
    <property type="entry name" value="PROTEIN PHOSPHATASE 1 REGULATORY SUBUNIT 12"/>
    <property type="match status" value="1"/>
</dbReference>
<feature type="compositionally biased region" description="Basic and acidic residues" evidence="15">
    <location>
        <begin position="684"/>
        <end position="695"/>
    </location>
</feature>
<dbReference type="FunFam" id="1.25.40.20:FF:000004">
    <property type="entry name" value="Phosphatase 1 regulatory subunit 12A"/>
    <property type="match status" value="1"/>
</dbReference>
<evidence type="ECO:0000256" key="9">
    <source>
        <dbReference type="ARBA" id="ARBA00059024"/>
    </source>
</evidence>
<feature type="repeat" description="ANK" evidence="13">
    <location>
        <begin position="93"/>
        <end position="125"/>
    </location>
</feature>
<evidence type="ECO:0000256" key="4">
    <source>
        <dbReference type="ARBA" id="ARBA00022553"/>
    </source>
</evidence>
<dbReference type="Proteomes" id="UP001201812">
    <property type="component" value="Unassembled WGS sequence"/>
</dbReference>
<dbReference type="InterPro" id="IPR002110">
    <property type="entry name" value="Ankyrin_rpt"/>
</dbReference>
<dbReference type="SUPFAM" id="SSF48403">
    <property type="entry name" value="Ankyrin repeat"/>
    <property type="match status" value="1"/>
</dbReference>
<feature type="region of interest" description="Disordered" evidence="15">
    <location>
        <begin position="314"/>
        <end position="346"/>
    </location>
</feature>
<feature type="repeat" description="ANK" evidence="13">
    <location>
        <begin position="219"/>
        <end position="251"/>
    </location>
</feature>
<evidence type="ECO:0000313" key="17">
    <source>
        <dbReference type="EMBL" id="KAI1713129.1"/>
    </source>
</evidence>
<reference evidence="17" key="1">
    <citation type="submission" date="2022-01" db="EMBL/GenBank/DDBJ databases">
        <title>Genome Sequence Resource for Two Populations of Ditylenchus destructor, the Migratory Endoparasitic Phytonematode.</title>
        <authorList>
            <person name="Zhang H."/>
            <person name="Lin R."/>
            <person name="Xie B."/>
        </authorList>
    </citation>
    <scope>NUCLEOTIDE SEQUENCE</scope>
    <source>
        <strain evidence="17">BazhouSP</strain>
    </source>
</reference>
<feature type="compositionally biased region" description="Polar residues" evidence="15">
    <location>
        <begin position="1191"/>
        <end position="1201"/>
    </location>
</feature>
<name>A0AAD4N6A3_9BILA</name>
<dbReference type="InterPro" id="IPR051226">
    <property type="entry name" value="PP1_Regulatory_Subunit"/>
</dbReference>
<dbReference type="Pfam" id="PF12796">
    <property type="entry name" value="Ank_2"/>
    <property type="match status" value="2"/>
</dbReference>
<accession>A0AAD4N6A3</accession>
<evidence type="ECO:0000256" key="7">
    <source>
        <dbReference type="ARBA" id="ARBA00023212"/>
    </source>
</evidence>
<dbReference type="Gene3D" id="1.25.40.20">
    <property type="entry name" value="Ankyrin repeat-containing domain"/>
    <property type="match status" value="2"/>
</dbReference>
<evidence type="ECO:0000313" key="18">
    <source>
        <dbReference type="Proteomes" id="UP001201812"/>
    </source>
</evidence>
<feature type="compositionally biased region" description="Polar residues" evidence="15">
    <location>
        <begin position="572"/>
        <end position="586"/>
    </location>
</feature>
<evidence type="ECO:0000256" key="13">
    <source>
        <dbReference type="PROSITE-ProRule" id="PRU00023"/>
    </source>
</evidence>
<evidence type="ECO:0000256" key="15">
    <source>
        <dbReference type="SAM" id="MobiDB-lite"/>
    </source>
</evidence>
<evidence type="ECO:0000256" key="14">
    <source>
        <dbReference type="SAM" id="Coils"/>
    </source>
</evidence>
<feature type="compositionally biased region" description="Low complexity" evidence="15">
    <location>
        <begin position="702"/>
        <end position="727"/>
    </location>
</feature>
<keyword evidence="3" id="KW-0963">Cytoplasm</keyword>
<feature type="compositionally biased region" description="Polar residues" evidence="15">
    <location>
        <begin position="861"/>
        <end position="880"/>
    </location>
</feature>
<evidence type="ECO:0000256" key="1">
    <source>
        <dbReference type="ARBA" id="ARBA00004245"/>
    </source>
</evidence>
<feature type="compositionally biased region" description="Basic residues" evidence="15">
    <location>
        <begin position="755"/>
        <end position="764"/>
    </location>
</feature>
<keyword evidence="14" id="KW-0175">Coiled coil</keyword>
<gene>
    <name evidence="17" type="ORF">DdX_09201</name>
</gene>
<feature type="compositionally biased region" description="Low complexity" evidence="15">
    <location>
        <begin position="417"/>
        <end position="428"/>
    </location>
</feature>
<evidence type="ECO:0000256" key="2">
    <source>
        <dbReference type="ARBA" id="ARBA00022473"/>
    </source>
</evidence>
<feature type="region of interest" description="Disordered" evidence="15">
    <location>
        <begin position="1182"/>
        <end position="1201"/>
    </location>
</feature>
<feature type="coiled-coil region" evidence="14">
    <location>
        <begin position="1081"/>
        <end position="1115"/>
    </location>
</feature>
<feature type="region of interest" description="Disordered" evidence="15">
    <location>
        <begin position="1032"/>
        <end position="1079"/>
    </location>
</feature>
<dbReference type="GO" id="GO:0004857">
    <property type="term" value="F:enzyme inhibitor activity"/>
    <property type="evidence" value="ECO:0007669"/>
    <property type="project" value="TreeGrafter"/>
</dbReference>
<comment type="caution">
    <text evidence="17">The sequence shown here is derived from an EMBL/GenBank/DDBJ whole genome shotgun (WGS) entry which is preliminary data.</text>
</comment>
<proteinExistence type="inferred from homology"/>
<sequence>MVLDEDFEVAEHHALLQNKTSIQNNVLAKRKEQLKHWEGSEMNKLATTRPSRHESKVKFQDSDVFLSACVSGDEEEVEELLEKGANINVATIDGVTALHQAVIDDNLDIVRFLVEHKADINAQDNEGWTPLHAAVCCGSLPIARYLCEKGADLTLTNSDKELALDLAEDDDLRQFLEEEIRLKTVDVEKCRDREFNMMMNDCAEWIRVGKYLDIPHPKTGATALHVAASKGYNQLIGMLIRAGADVNIQDYEGWTPLHAAAHWAEKDACRILMENGASLNSGTHNGQTVLNVADKSIVEYLENLQQKLEELRSDALQQQQEEQRSRESTKTPSSSGSMASSVMTASSSSSQSSGVIAAGALAQAGITLPLPTVADETEEPKNKMKREFSPLDENSTGPSMISQSPKTTSQPTPVAASSVLSRPGSSLSTTAERSLMPPPASTTAHKLAQQTAQIPKSTPMGAPPLAQMDNDDDSEYEEIDEEVDEEEVEEEELSVETVTASSSKSTSKASGSASKSTPKVEKMKEKSRTPSIASGISGGSQETECSCETVPESSTGSQVSSIETSSREVTPKEASSSLYSSDQNVECTVRVPGPARQVHTREPPPFSLPISSKAGQQPTSLSTFHKSRQQFIASATGSQESPLASPITPSTHRGSAHSTPTRNFFMSNSRQNSNNYNEMMFGRADSRESAREERGAPLARITSPSASDSTQSASQSPSPSPTVTATVMSHRKNSAQVTPPTQPISHKESESERRVKAKEKRNSRRSTQGITLEQVGEAARQASASVSSASSSTEDFGRWKSSALTQQHSSGKEKEETPSTFDVDLESSRPRPVGTGGARAVGRTASSAKHSQDGADEDHNNSAQVQQSRQYSGTTPISTKWRQRGLAGEDLDSNLGPSGVRMDSASLSSVSTTGSVNTSAYLKLPSQPALNADNRGQSLTSTSSSYSSSSGSGSSYSTQSQSTPNQSATFTLKQTPQATLPAATPSAAKLNRRSQLIRGNRRGTGPVDMEAISAANSTHTIEGRENEAEIVPENGSKLHSNPSLDSIGKADTDAFRARSDLSKTSSKGSMDRKESAESTELQRYRLLYERQKEENQQLRQQVDQLNQKLVKKEGVANGNVSTGVGRRQGGYASAMDDQERRQYERRISALEYELEVARQLEAENNRLKAENEALIRVLSKISRQDPAPTRRLNNFNPTTKS</sequence>
<dbReference type="GO" id="GO:0005737">
    <property type="term" value="C:cytoplasm"/>
    <property type="evidence" value="ECO:0007669"/>
    <property type="project" value="TreeGrafter"/>
</dbReference>
<feature type="compositionally biased region" description="Basic and acidic residues" evidence="15">
    <location>
        <begin position="850"/>
        <end position="860"/>
    </location>
</feature>
<dbReference type="AlphaFoldDB" id="A0AAD4N6A3"/>
<feature type="compositionally biased region" description="Polar residues" evidence="15">
    <location>
        <begin position="392"/>
        <end position="412"/>
    </location>
</feature>
<evidence type="ECO:0000256" key="5">
    <source>
        <dbReference type="ARBA" id="ARBA00022737"/>
    </source>
</evidence>
<comment type="similarity">
    <text evidence="8">Belongs to the NRARP family.</text>
</comment>
<comment type="function">
    <text evidence="9">Regulates myosin phosphatase activity. Augments Ca(2+) sensitivity of the contractile apparatus.</text>
</comment>
<feature type="region of interest" description="Disordered" evidence="15">
    <location>
        <begin position="1118"/>
        <end position="1137"/>
    </location>
</feature>
<dbReference type="InterPro" id="IPR036770">
    <property type="entry name" value="Ankyrin_rpt-contain_sf"/>
</dbReference>
<feature type="compositionally biased region" description="Basic and acidic residues" evidence="15">
    <location>
        <begin position="1069"/>
        <end position="1079"/>
    </location>
</feature>
<feature type="compositionally biased region" description="Low complexity" evidence="15">
    <location>
        <begin position="904"/>
        <end position="920"/>
    </location>
</feature>
<feature type="compositionally biased region" description="Polar residues" evidence="15">
    <location>
        <begin position="609"/>
        <end position="677"/>
    </location>
</feature>
<keyword evidence="6 13" id="KW-0040">ANK repeat</keyword>
<evidence type="ECO:0000256" key="12">
    <source>
        <dbReference type="ARBA" id="ARBA00083252"/>
    </source>
</evidence>